<dbReference type="InterPro" id="IPR029030">
    <property type="entry name" value="Caspase-like_dom_sf"/>
</dbReference>
<gene>
    <name evidence="5" type="ORF">AMK59_2788</name>
</gene>
<evidence type="ECO:0000313" key="5">
    <source>
        <dbReference type="EMBL" id="KRT86162.1"/>
    </source>
</evidence>
<evidence type="ECO:0000313" key="6">
    <source>
        <dbReference type="Proteomes" id="UP000051574"/>
    </source>
</evidence>
<dbReference type="AlphaFoldDB" id="A0A0T6BFN7"/>
<dbReference type="InterPro" id="IPR002138">
    <property type="entry name" value="Pept_C14_p10"/>
</dbReference>
<accession>A0A0T6BFN7</accession>
<name>A0A0T6BFN7_9SCAR</name>
<keyword evidence="6" id="KW-1185">Reference proteome</keyword>
<dbReference type="Pfam" id="PF00656">
    <property type="entry name" value="Peptidase_C14"/>
    <property type="match status" value="1"/>
</dbReference>
<dbReference type="GO" id="GO:0004197">
    <property type="term" value="F:cysteine-type endopeptidase activity"/>
    <property type="evidence" value="ECO:0007669"/>
    <property type="project" value="InterPro"/>
</dbReference>
<dbReference type="EMBL" id="LJIG01000778">
    <property type="protein sequence ID" value="KRT86162.1"/>
    <property type="molecule type" value="Genomic_DNA"/>
</dbReference>
<dbReference type="InterPro" id="IPR011600">
    <property type="entry name" value="Pept_C14_caspase"/>
</dbReference>
<dbReference type="Proteomes" id="UP000051574">
    <property type="component" value="Unassembled WGS sequence"/>
</dbReference>
<dbReference type="GO" id="GO:0006915">
    <property type="term" value="P:apoptotic process"/>
    <property type="evidence" value="ECO:0007669"/>
    <property type="project" value="UniProtKB-KW"/>
</dbReference>
<dbReference type="InterPro" id="IPR002398">
    <property type="entry name" value="Pept_C14"/>
</dbReference>
<reference evidence="5 6" key="1">
    <citation type="submission" date="2015-09" db="EMBL/GenBank/DDBJ databases">
        <title>Draft genome of the scarab beetle Oryctes borbonicus.</title>
        <authorList>
            <person name="Meyer J.M."/>
            <person name="Markov G.V."/>
            <person name="Baskaran P."/>
            <person name="Herrmann M."/>
            <person name="Sommer R.J."/>
            <person name="Roedelsperger C."/>
        </authorList>
    </citation>
    <scope>NUCLEOTIDE SEQUENCE [LARGE SCALE GENOMIC DNA]</scope>
    <source>
        <strain evidence="5">OB123</strain>
        <tissue evidence="5">Whole animal</tissue>
    </source>
</reference>
<dbReference type="Gene3D" id="3.30.70.1470">
    <property type="entry name" value="Caspase-like"/>
    <property type="match status" value="1"/>
</dbReference>
<evidence type="ECO:0000256" key="2">
    <source>
        <dbReference type="ARBA" id="ARBA00022703"/>
    </source>
</evidence>
<dbReference type="SUPFAM" id="SSF52129">
    <property type="entry name" value="Caspase-like"/>
    <property type="match status" value="1"/>
</dbReference>
<keyword evidence="1" id="KW-0645">Protease</keyword>
<comment type="caution">
    <text evidence="5">The sequence shown here is derived from an EMBL/GenBank/DDBJ whole genome shotgun (WGS) entry which is preliminary data.</text>
</comment>
<dbReference type="PROSITE" id="PS50207">
    <property type="entry name" value="CASPASE_P10"/>
    <property type="match status" value="1"/>
</dbReference>
<keyword evidence="2" id="KW-0053">Apoptosis</keyword>
<sequence>MPYFRGEGRDVIQTDATTFQAPRTNADMLLAYATVPGFVSHRNPTLGTWYIQAICRIFMEHAHDTDVENLLKIVDANLEKNYLSHRQTSSYENRGFKRCYLNPIP</sequence>
<proteinExistence type="predicted"/>
<evidence type="ECO:0000256" key="1">
    <source>
        <dbReference type="ARBA" id="ARBA00022670"/>
    </source>
</evidence>
<dbReference type="OrthoDB" id="6097640at2759"/>
<dbReference type="PANTHER" id="PTHR47901:SF8">
    <property type="entry name" value="CASPASE-3"/>
    <property type="match status" value="1"/>
</dbReference>
<organism evidence="5 6">
    <name type="scientific">Oryctes borbonicus</name>
    <dbReference type="NCBI Taxonomy" id="1629725"/>
    <lineage>
        <taxon>Eukaryota</taxon>
        <taxon>Metazoa</taxon>
        <taxon>Ecdysozoa</taxon>
        <taxon>Arthropoda</taxon>
        <taxon>Hexapoda</taxon>
        <taxon>Insecta</taxon>
        <taxon>Pterygota</taxon>
        <taxon>Neoptera</taxon>
        <taxon>Endopterygota</taxon>
        <taxon>Coleoptera</taxon>
        <taxon>Polyphaga</taxon>
        <taxon>Scarabaeiformia</taxon>
        <taxon>Scarabaeidae</taxon>
        <taxon>Dynastinae</taxon>
        <taxon>Oryctes</taxon>
    </lineage>
</organism>
<evidence type="ECO:0000259" key="4">
    <source>
        <dbReference type="PROSITE" id="PS50207"/>
    </source>
</evidence>
<dbReference type="PANTHER" id="PTHR47901">
    <property type="entry name" value="CASPASE RECRUITMENT DOMAIN-CONTAINING PROTEIN 18"/>
    <property type="match status" value="1"/>
</dbReference>
<dbReference type="GO" id="GO:0006508">
    <property type="term" value="P:proteolysis"/>
    <property type="evidence" value="ECO:0007669"/>
    <property type="project" value="UniProtKB-KW"/>
</dbReference>
<feature type="domain" description="Caspase family p10" evidence="4">
    <location>
        <begin position="18"/>
        <end position="103"/>
    </location>
</feature>
<evidence type="ECO:0000256" key="3">
    <source>
        <dbReference type="ARBA" id="ARBA00022801"/>
    </source>
</evidence>
<protein>
    <submittedName>
        <fullName evidence="5">Peptidase</fullName>
    </submittedName>
</protein>
<keyword evidence="3" id="KW-0378">Hydrolase</keyword>